<name>A0AAW0LY08_QUESU</name>
<feature type="region of interest" description="Disordered" evidence="1">
    <location>
        <begin position="19"/>
        <end position="47"/>
    </location>
</feature>
<gene>
    <name evidence="2" type="ORF">CFP56_025996</name>
</gene>
<dbReference type="AlphaFoldDB" id="A0AAW0LY08"/>
<evidence type="ECO:0000313" key="3">
    <source>
        <dbReference type="Proteomes" id="UP000237347"/>
    </source>
</evidence>
<keyword evidence="3" id="KW-1185">Reference proteome</keyword>
<reference evidence="2 3" key="1">
    <citation type="journal article" date="2018" name="Sci. Data">
        <title>The draft genome sequence of cork oak.</title>
        <authorList>
            <person name="Ramos A.M."/>
            <person name="Usie A."/>
            <person name="Barbosa P."/>
            <person name="Barros P.M."/>
            <person name="Capote T."/>
            <person name="Chaves I."/>
            <person name="Simoes F."/>
            <person name="Abreu I."/>
            <person name="Carrasquinho I."/>
            <person name="Faro C."/>
            <person name="Guimaraes J.B."/>
            <person name="Mendonca D."/>
            <person name="Nobrega F."/>
            <person name="Rodrigues L."/>
            <person name="Saibo N.J.M."/>
            <person name="Varela M.C."/>
            <person name="Egas C."/>
            <person name="Matos J."/>
            <person name="Miguel C.M."/>
            <person name="Oliveira M.M."/>
            <person name="Ricardo C.P."/>
            <person name="Goncalves S."/>
        </authorList>
    </citation>
    <scope>NUCLEOTIDE SEQUENCE [LARGE SCALE GENOMIC DNA]</scope>
    <source>
        <strain evidence="3">cv. HL8</strain>
    </source>
</reference>
<evidence type="ECO:0000313" key="2">
    <source>
        <dbReference type="EMBL" id="KAK7855908.1"/>
    </source>
</evidence>
<organism evidence="2 3">
    <name type="scientific">Quercus suber</name>
    <name type="common">Cork oak</name>
    <dbReference type="NCBI Taxonomy" id="58331"/>
    <lineage>
        <taxon>Eukaryota</taxon>
        <taxon>Viridiplantae</taxon>
        <taxon>Streptophyta</taxon>
        <taxon>Embryophyta</taxon>
        <taxon>Tracheophyta</taxon>
        <taxon>Spermatophyta</taxon>
        <taxon>Magnoliopsida</taxon>
        <taxon>eudicotyledons</taxon>
        <taxon>Gunneridae</taxon>
        <taxon>Pentapetalae</taxon>
        <taxon>rosids</taxon>
        <taxon>fabids</taxon>
        <taxon>Fagales</taxon>
        <taxon>Fagaceae</taxon>
        <taxon>Quercus</taxon>
    </lineage>
</organism>
<evidence type="ECO:0000256" key="1">
    <source>
        <dbReference type="SAM" id="MobiDB-lite"/>
    </source>
</evidence>
<proteinExistence type="predicted"/>
<accession>A0AAW0LY08</accession>
<comment type="caution">
    <text evidence="2">The sequence shown here is derived from an EMBL/GenBank/DDBJ whole genome shotgun (WGS) entry which is preliminary data.</text>
</comment>
<dbReference type="EMBL" id="PKMF04000041">
    <property type="protein sequence ID" value="KAK7855908.1"/>
    <property type="molecule type" value="Genomic_DNA"/>
</dbReference>
<sequence length="77" mass="8628">MVQVRSKFVENGSQSFAVGDNVKKGREREDDLDSDIVSDSGSDYSDEDDDCLVTLDAKDVHAKKHNHLKIYALEDNI</sequence>
<protein>
    <submittedName>
        <fullName evidence="2">Uncharacterized protein</fullName>
    </submittedName>
</protein>
<dbReference type="Proteomes" id="UP000237347">
    <property type="component" value="Unassembled WGS sequence"/>
</dbReference>